<name>A0A1I2KQX0_9ACTN</name>
<dbReference type="InterPro" id="IPR000182">
    <property type="entry name" value="GNAT_dom"/>
</dbReference>
<dbReference type="PROSITE" id="PS51186">
    <property type="entry name" value="GNAT"/>
    <property type="match status" value="1"/>
</dbReference>
<dbReference type="SUPFAM" id="SSF55729">
    <property type="entry name" value="Acyl-CoA N-acyltransferases (Nat)"/>
    <property type="match status" value="1"/>
</dbReference>
<dbReference type="AlphaFoldDB" id="A0A1I2KQX0"/>
<dbReference type="Gene3D" id="3.40.630.30">
    <property type="match status" value="1"/>
</dbReference>
<evidence type="ECO:0000313" key="3">
    <source>
        <dbReference type="Proteomes" id="UP000199323"/>
    </source>
</evidence>
<gene>
    <name evidence="2" type="ORF">SAMN05216251_12472</name>
</gene>
<protein>
    <submittedName>
        <fullName evidence="2">Acetyltransferase (GNAT) family protein</fullName>
    </submittedName>
</protein>
<dbReference type="Proteomes" id="UP000199323">
    <property type="component" value="Unassembled WGS sequence"/>
</dbReference>
<organism evidence="2 3">
    <name type="scientific">Actinacidiphila alni</name>
    <dbReference type="NCBI Taxonomy" id="380248"/>
    <lineage>
        <taxon>Bacteria</taxon>
        <taxon>Bacillati</taxon>
        <taxon>Actinomycetota</taxon>
        <taxon>Actinomycetes</taxon>
        <taxon>Kitasatosporales</taxon>
        <taxon>Streptomycetaceae</taxon>
        <taxon>Actinacidiphila</taxon>
    </lineage>
</organism>
<accession>A0A1I2KQX0</accession>
<dbReference type="InterPro" id="IPR016181">
    <property type="entry name" value="Acyl_CoA_acyltransferase"/>
</dbReference>
<dbReference type="Pfam" id="PF00583">
    <property type="entry name" value="Acetyltransf_1"/>
    <property type="match status" value="1"/>
</dbReference>
<dbReference type="RefSeq" id="WP_093716909.1">
    <property type="nucleotide sequence ID" value="NZ_FONG01000024.1"/>
</dbReference>
<feature type="domain" description="N-acetyltransferase" evidence="1">
    <location>
        <begin position="149"/>
        <end position="287"/>
    </location>
</feature>
<keyword evidence="3" id="KW-1185">Reference proteome</keyword>
<dbReference type="STRING" id="380248.SAMN05216251_12472"/>
<dbReference type="GO" id="GO:0016747">
    <property type="term" value="F:acyltransferase activity, transferring groups other than amino-acyl groups"/>
    <property type="evidence" value="ECO:0007669"/>
    <property type="project" value="InterPro"/>
</dbReference>
<dbReference type="OrthoDB" id="3174529at2"/>
<dbReference type="EMBL" id="FONG01000024">
    <property type="protein sequence ID" value="SFF68758.1"/>
    <property type="molecule type" value="Genomic_DNA"/>
</dbReference>
<evidence type="ECO:0000313" key="2">
    <source>
        <dbReference type="EMBL" id="SFF68758.1"/>
    </source>
</evidence>
<evidence type="ECO:0000259" key="1">
    <source>
        <dbReference type="PROSITE" id="PS51186"/>
    </source>
</evidence>
<reference evidence="2 3" key="1">
    <citation type="submission" date="2016-10" db="EMBL/GenBank/DDBJ databases">
        <authorList>
            <person name="de Groot N.N."/>
        </authorList>
    </citation>
    <scope>NUCLEOTIDE SEQUENCE [LARGE SCALE GENOMIC DNA]</scope>
    <source>
        <strain evidence="2 3">CGMCC 4.3510</strain>
    </source>
</reference>
<keyword evidence="2" id="KW-0808">Transferase</keyword>
<proteinExistence type="predicted"/>
<sequence length="287" mass="29821">MRSPDGWHLTDDVDVFLGRAGDFLRSRAALHTMQVTAAEGIRTGIRTGRGRVRAGFGWLAEGGEVGGAFVRVGEGLLGLTPVSPGQAEALAVRLAGAGHRVPGVSAGEGAAAAFATAWERRTGATAEYRGRLRLYRLAGLVEPRPAPPGRARHADGADRDRLVAWCADFAAAVGDPTVVTAATWAGTRFAAKRFTFWQAPDGSPVALAGATAPVAAHVRIDPVYTPPHLRGHGYAAAVTAAVARTALAAGVTDVALFADPANATSNALYRRLGFVPLTDVAHYAFTP</sequence>